<feature type="region of interest" description="Disordered" evidence="4">
    <location>
        <begin position="489"/>
        <end position="530"/>
    </location>
</feature>
<sequence length="530" mass="57993">MDLAFHNLLHLKRATGAPMAALKQKSQSLPMSLDELYEGALNAINEDNRIWVLVHALQWIAHAPTRPSDSTCATFITPQEGKEQNIMPKTAVLVLRQPMLVEDCIKLAIVKDDFMGQLRESLNLAARNGCNNVIELLLKHEACSSQALGIASSVGAEEVVRTLLASDPGSIDRTDTTGYAPLHYATSGGRRGVVILLLQGKANSNTPTSDRSHASSISAVLGKETQPENNSDEESSFSCSSLDSYSNSRNKAAASRRSATLETSLHLAARWGHVEIARILLESNANAKAENSFGYDAFKFAAMGGSVELMSLLQQYEVDIDRPTTISGDTALHLAVMHGRLHAVSALIHGSEKTVELIERPNKDGLSPIHIASRDRWFAVLELMLKHVSPERLARRDQSPKTPNDLEPFIPHPHRQRSALDMDSRERLQEDGSYALLSVERVSLRAFQNVCGKLYPSVSFRTPEDASWTVSAGFPDRDGTSASFMFKRDLDGEETLVPPDIPQSEDSSSSDHIHVVGRPGSQYGNPPHTP</sequence>
<dbReference type="PANTHER" id="PTHR24193:SF121">
    <property type="entry name" value="ADA2A-CONTAINING COMPLEX COMPONENT 3, ISOFORM D"/>
    <property type="match status" value="1"/>
</dbReference>
<dbReference type="InterPro" id="IPR036770">
    <property type="entry name" value="Ankyrin_rpt-contain_sf"/>
</dbReference>
<comment type="caution">
    <text evidence="5">The sequence shown here is derived from an EMBL/GenBank/DDBJ whole genome shotgun (WGS) entry which is preliminary data.</text>
</comment>
<keyword evidence="6" id="KW-1185">Reference proteome</keyword>
<dbReference type="Pfam" id="PF12796">
    <property type="entry name" value="Ank_2"/>
    <property type="match status" value="2"/>
</dbReference>
<name>A0AA39WH51_9PEZI</name>
<feature type="region of interest" description="Disordered" evidence="4">
    <location>
        <begin position="392"/>
        <end position="422"/>
    </location>
</feature>
<dbReference type="InterPro" id="IPR050663">
    <property type="entry name" value="Ankyrin-SOCS_Box"/>
</dbReference>
<evidence type="ECO:0000313" key="6">
    <source>
        <dbReference type="Proteomes" id="UP001174934"/>
    </source>
</evidence>
<dbReference type="PROSITE" id="PS50297">
    <property type="entry name" value="ANK_REP_REGION"/>
    <property type="match status" value="3"/>
</dbReference>
<evidence type="ECO:0000256" key="3">
    <source>
        <dbReference type="PROSITE-ProRule" id="PRU00023"/>
    </source>
</evidence>
<protein>
    <submittedName>
        <fullName evidence="5">Ankyrin repeat-containing domain protein</fullName>
    </submittedName>
</protein>
<gene>
    <name evidence="5" type="ORF">B0T17DRAFT_511084</name>
</gene>
<dbReference type="GO" id="GO:0005634">
    <property type="term" value="C:nucleus"/>
    <property type="evidence" value="ECO:0007669"/>
    <property type="project" value="TreeGrafter"/>
</dbReference>
<organism evidence="5 6">
    <name type="scientific">Bombardia bombarda</name>
    <dbReference type="NCBI Taxonomy" id="252184"/>
    <lineage>
        <taxon>Eukaryota</taxon>
        <taxon>Fungi</taxon>
        <taxon>Dikarya</taxon>
        <taxon>Ascomycota</taxon>
        <taxon>Pezizomycotina</taxon>
        <taxon>Sordariomycetes</taxon>
        <taxon>Sordariomycetidae</taxon>
        <taxon>Sordariales</taxon>
        <taxon>Lasiosphaeriaceae</taxon>
        <taxon>Bombardia</taxon>
    </lineage>
</organism>
<dbReference type="PANTHER" id="PTHR24193">
    <property type="entry name" value="ANKYRIN REPEAT PROTEIN"/>
    <property type="match status" value="1"/>
</dbReference>
<dbReference type="Gene3D" id="1.25.40.20">
    <property type="entry name" value="Ankyrin repeat-containing domain"/>
    <property type="match status" value="2"/>
</dbReference>
<dbReference type="SUPFAM" id="SSF48403">
    <property type="entry name" value="Ankyrin repeat"/>
    <property type="match status" value="1"/>
</dbReference>
<evidence type="ECO:0000256" key="2">
    <source>
        <dbReference type="ARBA" id="ARBA00023043"/>
    </source>
</evidence>
<dbReference type="Proteomes" id="UP001174934">
    <property type="component" value="Unassembled WGS sequence"/>
</dbReference>
<keyword evidence="1" id="KW-0677">Repeat</keyword>
<evidence type="ECO:0000256" key="4">
    <source>
        <dbReference type="SAM" id="MobiDB-lite"/>
    </source>
</evidence>
<dbReference type="GO" id="GO:0045944">
    <property type="term" value="P:positive regulation of transcription by RNA polymerase II"/>
    <property type="evidence" value="ECO:0007669"/>
    <property type="project" value="TreeGrafter"/>
</dbReference>
<dbReference type="InterPro" id="IPR002110">
    <property type="entry name" value="Ankyrin_rpt"/>
</dbReference>
<keyword evidence="2 3" id="KW-0040">ANK repeat</keyword>
<feature type="repeat" description="ANK" evidence="3">
    <location>
        <begin position="327"/>
        <end position="348"/>
    </location>
</feature>
<feature type="repeat" description="ANK" evidence="3">
    <location>
        <begin position="260"/>
        <end position="292"/>
    </location>
</feature>
<dbReference type="GO" id="GO:0000976">
    <property type="term" value="F:transcription cis-regulatory region binding"/>
    <property type="evidence" value="ECO:0007669"/>
    <property type="project" value="TreeGrafter"/>
</dbReference>
<proteinExistence type="predicted"/>
<evidence type="ECO:0000256" key="1">
    <source>
        <dbReference type="ARBA" id="ARBA00022737"/>
    </source>
</evidence>
<dbReference type="PROSITE" id="PS50088">
    <property type="entry name" value="ANK_REPEAT"/>
    <property type="match status" value="3"/>
</dbReference>
<accession>A0AA39WH51</accession>
<dbReference type="EMBL" id="JAULSR010000007">
    <property type="protein sequence ID" value="KAK0615313.1"/>
    <property type="molecule type" value="Genomic_DNA"/>
</dbReference>
<dbReference type="AlphaFoldDB" id="A0AA39WH51"/>
<dbReference type="SMART" id="SM00248">
    <property type="entry name" value="ANK"/>
    <property type="match status" value="6"/>
</dbReference>
<reference evidence="5" key="1">
    <citation type="submission" date="2023-06" db="EMBL/GenBank/DDBJ databases">
        <title>Genome-scale phylogeny and comparative genomics of the fungal order Sordariales.</title>
        <authorList>
            <consortium name="Lawrence Berkeley National Laboratory"/>
            <person name="Hensen N."/>
            <person name="Bonometti L."/>
            <person name="Westerberg I."/>
            <person name="Brannstrom I.O."/>
            <person name="Guillou S."/>
            <person name="Cros-Aarteil S."/>
            <person name="Calhoun S."/>
            <person name="Haridas S."/>
            <person name="Kuo A."/>
            <person name="Mondo S."/>
            <person name="Pangilinan J."/>
            <person name="Riley R."/>
            <person name="LaButti K."/>
            <person name="Andreopoulos B."/>
            <person name="Lipzen A."/>
            <person name="Chen C."/>
            <person name="Yanf M."/>
            <person name="Daum C."/>
            <person name="Ng V."/>
            <person name="Clum A."/>
            <person name="Steindorff A."/>
            <person name="Ohm R."/>
            <person name="Martin F."/>
            <person name="Silar P."/>
            <person name="Natvig D."/>
            <person name="Lalanne C."/>
            <person name="Gautier V."/>
            <person name="Ament-velasquez S.L."/>
            <person name="Kruys A."/>
            <person name="Hutchinson M.I."/>
            <person name="Powell A.J."/>
            <person name="Barry K."/>
            <person name="Miller A.N."/>
            <person name="Grigoriev I.V."/>
            <person name="Debuchy R."/>
            <person name="Gladieux P."/>
            <person name="Thoren M.H."/>
            <person name="Johannesson H."/>
        </authorList>
    </citation>
    <scope>NUCLEOTIDE SEQUENCE</scope>
    <source>
        <strain evidence="5">SMH3391-2</strain>
    </source>
</reference>
<evidence type="ECO:0000313" key="5">
    <source>
        <dbReference type="EMBL" id="KAK0615313.1"/>
    </source>
</evidence>
<feature type="repeat" description="ANK" evidence="3">
    <location>
        <begin position="177"/>
        <end position="209"/>
    </location>
</feature>